<feature type="domain" description="Succinylglutamate desuccinylase/Aspartoacylase catalytic" evidence="5">
    <location>
        <begin position="52"/>
        <end position="196"/>
    </location>
</feature>
<evidence type="ECO:0000256" key="2">
    <source>
        <dbReference type="ARBA" id="ARBA00022723"/>
    </source>
</evidence>
<accession>H8GIC9</accession>
<evidence type="ECO:0000313" key="7">
    <source>
        <dbReference type="Proteomes" id="UP000005090"/>
    </source>
</evidence>
<sequence length="342" mass="38287">MAVTERLFTQLNSLPAGLPDIDTAGLRALLPKPTLIHLTGRLDEPLFVSVLLHGNEPTGFMAVQRLLKKYRDRELPRSLALFFGNVEAAERDVRRLENQPDYNRIWPGTELPASPETAMAAAVFEAMRERRPFASIDIHNNTGLNPHYACVNRLDNRFLQLAALFGRLVVYFRRPTGVQSAAFAELCPSVTLECGRPGQQYGVDHAFEFLDSCLHLSALPEQPVHAGDIDLFHTVAQVRIADPVSFSFSRSDSDLLLSEDLERMNFTEIAAGTVLGQARNVPLSSLLLVQDEQGHDVAGQFFRLNNGILQITRPTMPSMLTLDERVIRQDCLCYLMERLNFS</sequence>
<dbReference type="EMBL" id="CM001475">
    <property type="protein sequence ID" value="EIC31441.1"/>
    <property type="molecule type" value="Genomic_DNA"/>
</dbReference>
<dbReference type="InterPro" id="IPR055438">
    <property type="entry name" value="AstE_AspA_cat"/>
</dbReference>
<evidence type="ECO:0000259" key="5">
    <source>
        <dbReference type="Pfam" id="PF24827"/>
    </source>
</evidence>
<dbReference type="Pfam" id="PF24827">
    <property type="entry name" value="AstE_AspA_cat"/>
    <property type="match status" value="1"/>
</dbReference>
<name>H8GIC9_METAL</name>
<dbReference type="RefSeq" id="WP_005374799.1">
    <property type="nucleotide sequence ID" value="NZ_CM001475.1"/>
</dbReference>
<comment type="cofactor">
    <cofactor evidence="1">
        <name>Zn(2+)</name>
        <dbReference type="ChEBI" id="CHEBI:29105"/>
    </cofactor>
</comment>
<evidence type="ECO:0000313" key="6">
    <source>
        <dbReference type="EMBL" id="EIC31441.1"/>
    </source>
</evidence>
<evidence type="ECO:0000256" key="1">
    <source>
        <dbReference type="ARBA" id="ARBA00001947"/>
    </source>
</evidence>
<evidence type="ECO:0000256" key="4">
    <source>
        <dbReference type="ARBA" id="ARBA00022833"/>
    </source>
</evidence>
<evidence type="ECO:0000256" key="3">
    <source>
        <dbReference type="ARBA" id="ARBA00022801"/>
    </source>
</evidence>
<dbReference type="Proteomes" id="UP000005090">
    <property type="component" value="Chromosome"/>
</dbReference>
<organism evidence="6 7">
    <name type="scientific">Methylomicrobium album BG8</name>
    <dbReference type="NCBI Taxonomy" id="686340"/>
    <lineage>
        <taxon>Bacteria</taxon>
        <taxon>Pseudomonadati</taxon>
        <taxon>Pseudomonadota</taxon>
        <taxon>Gammaproteobacteria</taxon>
        <taxon>Methylococcales</taxon>
        <taxon>Methylococcaceae</taxon>
        <taxon>Methylomicrobium</taxon>
    </lineage>
</organism>
<proteinExistence type="predicted"/>
<dbReference type="CDD" id="cd06256">
    <property type="entry name" value="M14_ASTE_ASPA-like"/>
    <property type="match status" value="1"/>
</dbReference>
<keyword evidence="2" id="KW-0479">Metal-binding</keyword>
<protein>
    <submittedName>
        <fullName evidence="6">Succinylglutamate desuccinylase</fullName>
    </submittedName>
</protein>
<reference evidence="6 7" key="1">
    <citation type="journal article" date="2013" name="Genome Announc.">
        <title>Genome Sequence of the Obligate Gammaproteobacterial Methanotroph Methylomicrobium album Strain BG8.</title>
        <authorList>
            <person name="Kits K.D."/>
            <person name="Kalyuzhnaya M.G."/>
            <person name="Klotz M.G."/>
            <person name="Jetten M.S."/>
            <person name="Op den Camp H.J."/>
            <person name="Vuilleumier S."/>
            <person name="Bringel F."/>
            <person name="Dispirito A.A."/>
            <person name="Murrell J.C."/>
            <person name="Bruce D."/>
            <person name="Cheng J.F."/>
            <person name="Copeland A."/>
            <person name="Goodwin L."/>
            <person name="Hauser L."/>
            <person name="Lajus A."/>
            <person name="Land M.L."/>
            <person name="Lapidus A."/>
            <person name="Lucas S."/>
            <person name="Medigue C."/>
            <person name="Pitluck S."/>
            <person name="Woyke T."/>
            <person name="Zeytun A."/>
            <person name="Stein L.Y."/>
        </authorList>
    </citation>
    <scope>NUCLEOTIDE SEQUENCE [LARGE SCALE GENOMIC DNA]</scope>
    <source>
        <strain evidence="6 7">BG8</strain>
    </source>
</reference>
<dbReference type="AlphaFoldDB" id="H8GIC9"/>
<dbReference type="STRING" id="686340.Metal_3798"/>
<gene>
    <name evidence="6" type="ORF">Metal_3798</name>
</gene>
<dbReference type="HOGENOM" id="CLU_816212_0_0_6"/>
<dbReference type="eggNOG" id="COG3608">
    <property type="taxonomic scope" value="Bacteria"/>
</dbReference>
<dbReference type="GO" id="GO:0016788">
    <property type="term" value="F:hydrolase activity, acting on ester bonds"/>
    <property type="evidence" value="ECO:0007669"/>
    <property type="project" value="InterPro"/>
</dbReference>
<keyword evidence="7" id="KW-1185">Reference proteome</keyword>
<keyword evidence="3" id="KW-0378">Hydrolase</keyword>
<dbReference type="SUPFAM" id="SSF53187">
    <property type="entry name" value="Zn-dependent exopeptidases"/>
    <property type="match status" value="1"/>
</dbReference>
<dbReference type="Gene3D" id="3.40.630.10">
    <property type="entry name" value="Zn peptidases"/>
    <property type="match status" value="1"/>
</dbReference>
<dbReference type="GO" id="GO:0046872">
    <property type="term" value="F:metal ion binding"/>
    <property type="evidence" value="ECO:0007669"/>
    <property type="project" value="UniProtKB-KW"/>
</dbReference>
<keyword evidence="4" id="KW-0862">Zinc</keyword>